<organism evidence="2 3">
    <name type="scientific">Dioscorea zingiberensis</name>
    <dbReference type="NCBI Taxonomy" id="325984"/>
    <lineage>
        <taxon>Eukaryota</taxon>
        <taxon>Viridiplantae</taxon>
        <taxon>Streptophyta</taxon>
        <taxon>Embryophyta</taxon>
        <taxon>Tracheophyta</taxon>
        <taxon>Spermatophyta</taxon>
        <taxon>Magnoliopsida</taxon>
        <taxon>Liliopsida</taxon>
        <taxon>Dioscoreales</taxon>
        <taxon>Dioscoreaceae</taxon>
        <taxon>Dioscorea</taxon>
    </lineage>
</organism>
<keyword evidence="3" id="KW-1185">Reference proteome</keyword>
<feature type="compositionally biased region" description="Low complexity" evidence="1">
    <location>
        <begin position="74"/>
        <end position="83"/>
    </location>
</feature>
<evidence type="ECO:0000313" key="3">
    <source>
        <dbReference type="Proteomes" id="UP001085076"/>
    </source>
</evidence>
<dbReference type="EMBL" id="JAGGNH010000002">
    <property type="protein sequence ID" value="KAJ0983707.1"/>
    <property type="molecule type" value="Genomic_DNA"/>
</dbReference>
<proteinExistence type="predicted"/>
<sequence>MRTEISLAAGETQGTLVRVRAKRRLEGRWLILMGSESGISPPRGILGWGIPALRGAGMGIGISFPAPPRPTSIPTPSLSRSSIRATPRPSPPLVRPTTTVGEITQARRPTNPAPASPQSATRGPINEPMTAARFTRDASQLTSATGRCLPQPGASARKDDTPAHARHPAHSSNHCHSPFTAAANDYSAPQDAWPRHACPMRLPQSTSHH</sequence>
<reference evidence="2" key="2">
    <citation type="journal article" date="2022" name="Hortic Res">
        <title>The genome of Dioscorea zingiberensis sheds light on the biosynthesis, origin and evolution of the medicinally important diosgenin saponins.</title>
        <authorList>
            <person name="Li Y."/>
            <person name="Tan C."/>
            <person name="Li Z."/>
            <person name="Guo J."/>
            <person name="Li S."/>
            <person name="Chen X."/>
            <person name="Wang C."/>
            <person name="Dai X."/>
            <person name="Yang H."/>
            <person name="Song W."/>
            <person name="Hou L."/>
            <person name="Xu J."/>
            <person name="Tong Z."/>
            <person name="Xu A."/>
            <person name="Yuan X."/>
            <person name="Wang W."/>
            <person name="Yang Q."/>
            <person name="Chen L."/>
            <person name="Sun Z."/>
            <person name="Wang K."/>
            <person name="Pan B."/>
            <person name="Chen J."/>
            <person name="Bao Y."/>
            <person name="Liu F."/>
            <person name="Qi X."/>
            <person name="Gang D.R."/>
            <person name="Wen J."/>
            <person name="Li J."/>
        </authorList>
    </citation>
    <scope>NUCLEOTIDE SEQUENCE</scope>
    <source>
        <strain evidence="2">Dzin_1.0</strain>
    </source>
</reference>
<evidence type="ECO:0000256" key="1">
    <source>
        <dbReference type="SAM" id="MobiDB-lite"/>
    </source>
</evidence>
<reference evidence="2" key="1">
    <citation type="submission" date="2021-03" db="EMBL/GenBank/DDBJ databases">
        <authorList>
            <person name="Li Z."/>
            <person name="Yang C."/>
        </authorList>
    </citation>
    <scope>NUCLEOTIDE SEQUENCE</scope>
    <source>
        <strain evidence="2">Dzin_1.0</strain>
        <tissue evidence="2">Leaf</tissue>
    </source>
</reference>
<dbReference type="Proteomes" id="UP001085076">
    <property type="component" value="Miscellaneous, Linkage group lg02"/>
</dbReference>
<protein>
    <submittedName>
        <fullName evidence="2">Uncharacterized protein</fullName>
    </submittedName>
</protein>
<feature type="region of interest" description="Disordered" evidence="1">
    <location>
        <begin position="68"/>
        <end position="209"/>
    </location>
</feature>
<gene>
    <name evidence="2" type="ORF">J5N97_011962</name>
</gene>
<accession>A0A9D5D3D6</accession>
<dbReference type="AlphaFoldDB" id="A0A9D5D3D6"/>
<evidence type="ECO:0000313" key="2">
    <source>
        <dbReference type="EMBL" id="KAJ0983707.1"/>
    </source>
</evidence>
<name>A0A9D5D3D6_9LILI</name>
<comment type="caution">
    <text evidence="2">The sequence shown here is derived from an EMBL/GenBank/DDBJ whole genome shotgun (WGS) entry which is preliminary data.</text>
</comment>